<proteinExistence type="predicted"/>
<feature type="region of interest" description="Disordered" evidence="1">
    <location>
        <begin position="51"/>
        <end position="115"/>
    </location>
</feature>
<sequence>MTRSESKVDVQRLYDAYRQRFRKESDDPEEDDIGGDLKEVLTNEKVEDINDKADIKSNKKETQLHLKSPTTIKTDELSKKEEDSNNNVEIETDPKSIKKKTPLNRPPGNKADMKNNLKPIKKENQIPLARTSTESKVTNERPKAMEVRKKPEVKSPAVSGMVTMKLDGPPLMGITSSKVLPPHAGFKQQLDDSDRQILELNRIYHEMMSAFQKTLSISAGKSSMTKPVHLSPITQLVNIFKRLSHTDLVGEIAKKINDEMELEINQPILENTQDVSLVAADNSLMSQCEIKDTDDINELFDRMDPRRASSVFKRVANEMKAVRPLIKSGGLYDEYKKRLFKILKEQKYPRRSITSDPIESESSQKLIKKTTETRLREGAEMPTKSSVKNNNYLKALETYIKTNKESQLNGGIKPYYLPNSKNRQLVWNEVPLLKPKEGESPKKSDQKSAGLKEDHKKPITNNIYSGIEPQQIESGIKALKHSSLFSLLDEYEKQINDINQALQAKQRWWKEALPKDNPNSGNAQGFVPSKDDQLTSCLQESPERAFVSSNTFPGVLLDLPAGMNSQQPIGGNVIDNLASQMKLSPLELAQRIATAASSATGQSMQGIGMVMPSTPPPPQAATVASQINVNQMANATKATTENQGQTPNLAPILDKILQRLETMKDMKLNQAEESNANPLPCCFAEPSDGTPCDLNGSWESLLLGIRINIRGTTKGSGSGSEDEVTKPTCAQPKRKSSASLSSLHRQWRQCVKINSTQIKALTPGLAPTFQWLNITIQETTPPKQHELIDNITEWTFSGYTLNILGGPISLSCRRTDSNLIGTFVGYCRTCGCVDTVFGSWTFCQPSRDCQDITTSIFDRRDMLRRYSMEDKRTSRFKEQLYLRSKFAQMEKNRQQAKQIAFDKVQAFPPPQNENIHSQPGPVQDPHQTRPIFQSLY</sequence>
<dbReference type="OMA" id="CTPKTET"/>
<dbReference type="Proteomes" id="UP000007798">
    <property type="component" value="Unassembled WGS sequence"/>
</dbReference>
<dbReference type="KEGG" id="dwi:6651111"/>
<dbReference type="EMBL" id="CH964272">
    <property type="protein sequence ID" value="EDW84659.1"/>
    <property type="molecule type" value="Genomic_DNA"/>
</dbReference>
<dbReference type="InParanoid" id="B4NHP9"/>
<dbReference type="OrthoDB" id="6735462at2759"/>
<name>B4NHP9_DROWI</name>
<feature type="compositionally biased region" description="Basic and acidic residues" evidence="1">
    <location>
        <begin position="434"/>
        <end position="457"/>
    </location>
</feature>
<feature type="compositionally biased region" description="Basic and acidic residues" evidence="1">
    <location>
        <begin position="73"/>
        <end position="83"/>
    </location>
</feature>
<feature type="compositionally biased region" description="Basic and acidic residues" evidence="1">
    <location>
        <begin position="137"/>
        <end position="153"/>
    </location>
</feature>
<dbReference type="HOGENOM" id="CLU_009748_0_0_1"/>
<keyword evidence="3" id="KW-1185">Reference proteome</keyword>
<dbReference type="eggNOG" id="KOG2455">
    <property type="taxonomic scope" value="Eukaryota"/>
</dbReference>
<protein>
    <submittedName>
        <fullName evidence="2">Uncharacterized protein</fullName>
    </submittedName>
</protein>
<evidence type="ECO:0000256" key="1">
    <source>
        <dbReference type="SAM" id="MobiDB-lite"/>
    </source>
</evidence>
<feature type="region of interest" description="Disordered" evidence="1">
    <location>
        <begin position="712"/>
        <end position="741"/>
    </location>
</feature>
<evidence type="ECO:0000313" key="2">
    <source>
        <dbReference type="EMBL" id="EDW84659.1"/>
    </source>
</evidence>
<feature type="region of interest" description="Disordered" evidence="1">
    <location>
        <begin position="432"/>
        <end position="461"/>
    </location>
</feature>
<dbReference type="STRING" id="7260.B4NHP9"/>
<dbReference type="AlphaFoldDB" id="B4NHP9"/>
<feature type="region of interest" description="Disordered" evidence="1">
    <location>
        <begin position="907"/>
        <end position="936"/>
    </location>
</feature>
<organism evidence="2 3">
    <name type="scientific">Drosophila willistoni</name>
    <name type="common">Fruit fly</name>
    <dbReference type="NCBI Taxonomy" id="7260"/>
    <lineage>
        <taxon>Eukaryota</taxon>
        <taxon>Metazoa</taxon>
        <taxon>Ecdysozoa</taxon>
        <taxon>Arthropoda</taxon>
        <taxon>Hexapoda</taxon>
        <taxon>Insecta</taxon>
        <taxon>Pterygota</taxon>
        <taxon>Neoptera</taxon>
        <taxon>Endopterygota</taxon>
        <taxon>Diptera</taxon>
        <taxon>Brachycera</taxon>
        <taxon>Muscomorpha</taxon>
        <taxon>Ephydroidea</taxon>
        <taxon>Drosophilidae</taxon>
        <taxon>Drosophila</taxon>
        <taxon>Sophophora</taxon>
    </lineage>
</organism>
<accession>B4NHP9</accession>
<feature type="compositionally biased region" description="Basic and acidic residues" evidence="1">
    <location>
        <begin position="51"/>
        <end position="64"/>
    </location>
</feature>
<evidence type="ECO:0000313" key="3">
    <source>
        <dbReference type="Proteomes" id="UP000007798"/>
    </source>
</evidence>
<dbReference type="PhylomeDB" id="B4NHP9"/>
<gene>
    <name evidence="2" type="primary">Dwil\GK14233</name>
    <name evidence="2" type="ORF">Dwil_GK14233</name>
</gene>
<reference evidence="2 3" key="1">
    <citation type="journal article" date="2007" name="Nature">
        <title>Evolution of genes and genomes on the Drosophila phylogeny.</title>
        <authorList>
            <consortium name="Drosophila 12 Genomes Consortium"/>
            <person name="Clark A.G."/>
            <person name="Eisen M.B."/>
            <person name="Smith D.R."/>
            <person name="Bergman C.M."/>
            <person name="Oliver B."/>
            <person name="Markow T.A."/>
            <person name="Kaufman T.C."/>
            <person name="Kellis M."/>
            <person name="Gelbart W."/>
            <person name="Iyer V.N."/>
            <person name="Pollard D.A."/>
            <person name="Sackton T.B."/>
            <person name="Larracuente A.M."/>
            <person name="Singh N.D."/>
            <person name="Abad J.P."/>
            <person name="Abt D.N."/>
            <person name="Adryan B."/>
            <person name="Aguade M."/>
            <person name="Akashi H."/>
            <person name="Anderson W.W."/>
            <person name="Aquadro C.F."/>
            <person name="Ardell D.H."/>
            <person name="Arguello R."/>
            <person name="Artieri C.G."/>
            <person name="Barbash D.A."/>
            <person name="Barker D."/>
            <person name="Barsanti P."/>
            <person name="Batterham P."/>
            <person name="Batzoglou S."/>
            <person name="Begun D."/>
            <person name="Bhutkar A."/>
            <person name="Blanco E."/>
            <person name="Bosak S.A."/>
            <person name="Bradley R.K."/>
            <person name="Brand A.D."/>
            <person name="Brent M.R."/>
            <person name="Brooks A.N."/>
            <person name="Brown R.H."/>
            <person name="Butlin R.K."/>
            <person name="Caggese C."/>
            <person name="Calvi B.R."/>
            <person name="Bernardo de Carvalho A."/>
            <person name="Caspi A."/>
            <person name="Castrezana S."/>
            <person name="Celniker S.E."/>
            <person name="Chang J.L."/>
            <person name="Chapple C."/>
            <person name="Chatterji S."/>
            <person name="Chinwalla A."/>
            <person name="Civetta A."/>
            <person name="Clifton S.W."/>
            <person name="Comeron J.M."/>
            <person name="Costello J.C."/>
            <person name="Coyne J.A."/>
            <person name="Daub J."/>
            <person name="David R.G."/>
            <person name="Delcher A.L."/>
            <person name="Delehaunty K."/>
            <person name="Do C.B."/>
            <person name="Ebling H."/>
            <person name="Edwards K."/>
            <person name="Eickbush T."/>
            <person name="Evans J.D."/>
            <person name="Filipski A."/>
            <person name="Findeiss S."/>
            <person name="Freyhult E."/>
            <person name="Fulton L."/>
            <person name="Fulton R."/>
            <person name="Garcia A.C."/>
            <person name="Gardiner A."/>
            <person name="Garfield D.A."/>
            <person name="Garvin B.E."/>
            <person name="Gibson G."/>
            <person name="Gilbert D."/>
            <person name="Gnerre S."/>
            <person name="Godfrey J."/>
            <person name="Good R."/>
            <person name="Gotea V."/>
            <person name="Gravely B."/>
            <person name="Greenberg A.J."/>
            <person name="Griffiths-Jones S."/>
            <person name="Gross S."/>
            <person name="Guigo R."/>
            <person name="Gustafson E.A."/>
            <person name="Haerty W."/>
            <person name="Hahn M.W."/>
            <person name="Halligan D.L."/>
            <person name="Halpern A.L."/>
            <person name="Halter G.M."/>
            <person name="Han M.V."/>
            <person name="Heger A."/>
            <person name="Hillier L."/>
            <person name="Hinrichs A.S."/>
            <person name="Holmes I."/>
            <person name="Hoskins R.A."/>
            <person name="Hubisz M.J."/>
            <person name="Hultmark D."/>
            <person name="Huntley M.A."/>
            <person name="Jaffe D.B."/>
            <person name="Jagadeeshan S."/>
            <person name="Jeck W.R."/>
            <person name="Johnson J."/>
            <person name="Jones C.D."/>
            <person name="Jordan W.C."/>
            <person name="Karpen G.H."/>
            <person name="Kataoka E."/>
            <person name="Keightley P.D."/>
            <person name="Kheradpour P."/>
            <person name="Kirkness E.F."/>
            <person name="Koerich L.B."/>
            <person name="Kristiansen K."/>
            <person name="Kudrna D."/>
            <person name="Kulathinal R.J."/>
            <person name="Kumar S."/>
            <person name="Kwok R."/>
            <person name="Lander E."/>
            <person name="Langley C.H."/>
            <person name="Lapoint R."/>
            <person name="Lazzaro B.P."/>
            <person name="Lee S.J."/>
            <person name="Levesque L."/>
            <person name="Li R."/>
            <person name="Lin C.F."/>
            <person name="Lin M.F."/>
            <person name="Lindblad-Toh K."/>
            <person name="Llopart A."/>
            <person name="Long M."/>
            <person name="Low L."/>
            <person name="Lozovsky E."/>
            <person name="Lu J."/>
            <person name="Luo M."/>
            <person name="Machado C.A."/>
            <person name="Makalowski W."/>
            <person name="Marzo M."/>
            <person name="Matsuda M."/>
            <person name="Matzkin L."/>
            <person name="McAllister B."/>
            <person name="McBride C.S."/>
            <person name="McKernan B."/>
            <person name="McKernan K."/>
            <person name="Mendez-Lago M."/>
            <person name="Minx P."/>
            <person name="Mollenhauer M.U."/>
            <person name="Montooth K."/>
            <person name="Mount S.M."/>
            <person name="Mu X."/>
            <person name="Myers E."/>
            <person name="Negre B."/>
            <person name="Newfeld S."/>
            <person name="Nielsen R."/>
            <person name="Noor M.A."/>
            <person name="O'Grady P."/>
            <person name="Pachter L."/>
            <person name="Papaceit M."/>
            <person name="Parisi M.J."/>
            <person name="Parisi M."/>
            <person name="Parts L."/>
            <person name="Pedersen J.S."/>
            <person name="Pesole G."/>
            <person name="Phillippy A.M."/>
            <person name="Ponting C.P."/>
            <person name="Pop M."/>
            <person name="Porcelli D."/>
            <person name="Powell J.R."/>
            <person name="Prohaska S."/>
            <person name="Pruitt K."/>
            <person name="Puig M."/>
            <person name="Quesneville H."/>
            <person name="Ram K.R."/>
            <person name="Rand D."/>
            <person name="Rasmussen M.D."/>
            <person name="Reed L.K."/>
            <person name="Reenan R."/>
            <person name="Reily A."/>
            <person name="Remington K.A."/>
            <person name="Rieger T.T."/>
            <person name="Ritchie M.G."/>
            <person name="Robin C."/>
            <person name="Rogers Y.H."/>
            <person name="Rohde C."/>
            <person name="Rozas J."/>
            <person name="Rubenfield M.J."/>
            <person name="Ruiz A."/>
            <person name="Russo S."/>
            <person name="Salzberg S.L."/>
            <person name="Sanchez-Gracia A."/>
            <person name="Saranga D.J."/>
            <person name="Sato H."/>
            <person name="Schaeffer S.W."/>
            <person name="Schatz M.C."/>
            <person name="Schlenke T."/>
            <person name="Schwartz R."/>
            <person name="Segarra C."/>
            <person name="Singh R.S."/>
            <person name="Sirot L."/>
            <person name="Sirota M."/>
            <person name="Sisneros N.B."/>
            <person name="Smith C.D."/>
            <person name="Smith T.F."/>
            <person name="Spieth J."/>
            <person name="Stage D.E."/>
            <person name="Stark A."/>
            <person name="Stephan W."/>
            <person name="Strausberg R.L."/>
            <person name="Strempel S."/>
            <person name="Sturgill D."/>
            <person name="Sutton G."/>
            <person name="Sutton G.G."/>
            <person name="Tao W."/>
            <person name="Teichmann S."/>
            <person name="Tobari Y.N."/>
            <person name="Tomimura Y."/>
            <person name="Tsolas J.M."/>
            <person name="Valente V.L."/>
            <person name="Venter E."/>
            <person name="Venter J.C."/>
            <person name="Vicario S."/>
            <person name="Vieira F.G."/>
            <person name="Vilella A.J."/>
            <person name="Villasante A."/>
            <person name="Walenz B."/>
            <person name="Wang J."/>
            <person name="Wasserman M."/>
            <person name="Watts T."/>
            <person name="Wilson D."/>
            <person name="Wilson R.K."/>
            <person name="Wing R.A."/>
            <person name="Wolfner M.F."/>
            <person name="Wong A."/>
            <person name="Wong G.K."/>
            <person name="Wu C.I."/>
            <person name="Wu G."/>
            <person name="Yamamoto D."/>
            <person name="Yang H.P."/>
            <person name="Yang S.P."/>
            <person name="Yorke J.A."/>
            <person name="Yoshida K."/>
            <person name="Zdobnov E."/>
            <person name="Zhang P."/>
            <person name="Zhang Y."/>
            <person name="Zimin A.V."/>
            <person name="Baldwin J."/>
            <person name="Abdouelleil A."/>
            <person name="Abdulkadir J."/>
            <person name="Abebe A."/>
            <person name="Abera B."/>
            <person name="Abreu J."/>
            <person name="Acer S.C."/>
            <person name="Aftuck L."/>
            <person name="Alexander A."/>
            <person name="An P."/>
            <person name="Anderson E."/>
            <person name="Anderson S."/>
            <person name="Arachi H."/>
            <person name="Azer M."/>
            <person name="Bachantsang P."/>
            <person name="Barry A."/>
            <person name="Bayul T."/>
            <person name="Berlin A."/>
            <person name="Bessette D."/>
            <person name="Bloom T."/>
            <person name="Blye J."/>
            <person name="Boguslavskiy L."/>
            <person name="Bonnet C."/>
            <person name="Boukhgalter B."/>
            <person name="Bourzgui I."/>
            <person name="Brown A."/>
            <person name="Cahill P."/>
            <person name="Channer S."/>
            <person name="Cheshatsang Y."/>
            <person name="Chuda L."/>
            <person name="Citroen M."/>
            <person name="Collymore A."/>
            <person name="Cooke P."/>
            <person name="Costello M."/>
            <person name="D'Aco K."/>
            <person name="Daza R."/>
            <person name="De Haan G."/>
            <person name="DeGray S."/>
            <person name="DeMaso C."/>
            <person name="Dhargay N."/>
            <person name="Dooley K."/>
            <person name="Dooley E."/>
            <person name="Doricent M."/>
            <person name="Dorje P."/>
            <person name="Dorjee K."/>
            <person name="Dupes A."/>
            <person name="Elong R."/>
            <person name="Falk J."/>
            <person name="Farina A."/>
            <person name="Faro S."/>
            <person name="Ferguson D."/>
            <person name="Fisher S."/>
            <person name="Foley C.D."/>
            <person name="Franke A."/>
            <person name="Friedrich D."/>
            <person name="Gadbois L."/>
            <person name="Gearin G."/>
            <person name="Gearin C.R."/>
            <person name="Giannoukos G."/>
            <person name="Goode T."/>
            <person name="Graham J."/>
            <person name="Grandbois E."/>
            <person name="Grewal S."/>
            <person name="Gyaltsen K."/>
            <person name="Hafez N."/>
            <person name="Hagos B."/>
            <person name="Hall J."/>
            <person name="Henson C."/>
            <person name="Hollinger A."/>
            <person name="Honan T."/>
            <person name="Huard M.D."/>
            <person name="Hughes L."/>
            <person name="Hurhula B."/>
            <person name="Husby M.E."/>
            <person name="Kamat A."/>
            <person name="Kanga B."/>
            <person name="Kashin S."/>
            <person name="Khazanovich D."/>
            <person name="Kisner P."/>
            <person name="Lance K."/>
            <person name="Lara M."/>
            <person name="Lee W."/>
            <person name="Lennon N."/>
            <person name="Letendre F."/>
            <person name="LeVine R."/>
            <person name="Lipovsky A."/>
            <person name="Liu X."/>
            <person name="Liu J."/>
            <person name="Liu S."/>
            <person name="Lokyitsang T."/>
            <person name="Lokyitsang Y."/>
            <person name="Lubonja R."/>
            <person name="Lui A."/>
            <person name="MacDonald P."/>
            <person name="Magnisalis V."/>
            <person name="Maru K."/>
            <person name="Matthews C."/>
            <person name="McCusker W."/>
            <person name="McDonough S."/>
            <person name="Mehta T."/>
            <person name="Meldrim J."/>
            <person name="Meneus L."/>
            <person name="Mihai O."/>
            <person name="Mihalev A."/>
            <person name="Mihova T."/>
            <person name="Mittelman R."/>
            <person name="Mlenga V."/>
            <person name="Montmayeur A."/>
            <person name="Mulrain L."/>
            <person name="Navidi A."/>
            <person name="Naylor J."/>
            <person name="Negash T."/>
            <person name="Nguyen T."/>
            <person name="Nguyen N."/>
            <person name="Nicol R."/>
            <person name="Norbu C."/>
            <person name="Norbu N."/>
            <person name="Novod N."/>
            <person name="O'Neill B."/>
            <person name="Osman S."/>
            <person name="Markiewicz E."/>
            <person name="Oyono O.L."/>
            <person name="Patti C."/>
            <person name="Phunkhang P."/>
            <person name="Pierre F."/>
            <person name="Priest M."/>
            <person name="Raghuraman S."/>
            <person name="Rege F."/>
            <person name="Reyes R."/>
            <person name="Rise C."/>
            <person name="Rogov P."/>
            <person name="Ross K."/>
            <person name="Ryan E."/>
            <person name="Settipalli S."/>
            <person name="Shea T."/>
            <person name="Sherpa N."/>
            <person name="Shi L."/>
            <person name="Shih D."/>
            <person name="Sparrow T."/>
            <person name="Spaulding J."/>
            <person name="Stalker J."/>
            <person name="Stange-Thomann N."/>
            <person name="Stavropoulos S."/>
            <person name="Stone C."/>
            <person name="Strader C."/>
            <person name="Tesfaye S."/>
            <person name="Thomson T."/>
            <person name="Thoulutsang Y."/>
            <person name="Thoulutsang D."/>
            <person name="Topham K."/>
            <person name="Topping I."/>
            <person name="Tsamla T."/>
            <person name="Vassiliev H."/>
            <person name="Vo A."/>
            <person name="Wangchuk T."/>
            <person name="Wangdi T."/>
            <person name="Weiand M."/>
            <person name="Wilkinson J."/>
            <person name="Wilson A."/>
            <person name="Yadav S."/>
            <person name="Young G."/>
            <person name="Yu Q."/>
            <person name="Zembek L."/>
            <person name="Zhong D."/>
            <person name="Zimmer A."/>
            <person name="Zwirko Z."/>
            <person name="Jaffe D.B."/>
            <person name="Alvarez P."/>
            <person name="Brockman W."/>
            <person name="Butler J."/>
            <person name="Chin C."/>
            <person name="Gnerre S."/>
            <person name="Grabherr M."/>
            <person name="Kleber M."/>
            <person name="Mauceli E."/>
            <person name="MacCallum I."/>
        </authorList>
    </citation>
    <scope>NUCLEOTIDE SEQUENCE [LARGE SCALE GENOMIC DNA]</scope>
    <source>
        <strain evidence="3">Tucson 14030-0811.24</strain>
    </source>
</reference>
<feature type="region of interest" description="Disordered" evidence="1">
    <location>
        <begin position="132"/>
        <end position="155"/>
    </location>
</feature>